<dbReference type="SUPFAM" id="SSF53244">
    <property type="entry name" value="MurD-like peptide ligases, peptide-binding domain"/>
    <property type="match status" value="1"/>
</dbReference>
<dbReference type="EMBL" id="JAEAOA010000085">
    <property type="protein sequence ID" value="KAK3605032.1"/>
    <property type="molecule type" value="Genomic_DNA"/>
</dbReference>
<evidence type="ECO:0000313" key="17">
    <source>
        <dbReference type="EMBL" id="KAK3605032.1"/>
    </source>
</evidence>
<name>A0AAE0T761_9BIVA</name>
<dbReference type="AlphaFoldDB" id="A0AAE0T761"/>
<dbReference type="InterPro" id="IPR000085">
    <property type="entry name" value="RuvA"/>
</dbReference>
<keyword evidence="7" id="KW-0227">DNA damage</keyword>
<dbReference type="InterPro" id="IPR036565">
    <property type="entry name" value="Mur-like_cat_sf"/>
</dbReference>
<dbReference type="GO" id="GO:0005737">
    <property type="term" value="C:cytoplasm"/>
    <property type="evidence" value="ECO:0007669"/>
    <property type="project" value="TreeGrafter"/>
</dbReference>
<keyword evidence="9" id="KW-0460">Magnesium</keyword>
<dbReference type="CDD" id="cd14332">
    <property type="entry name" value="UBA_RuvA_C"/>
    <property type="match status" value="1"/>
</dbReference>
<keyword evidence="18" id="KW-1185">Reference proteome</keyword>
<dbReference type="GO" id="GO:0003735">
    <property type="term" value="F:structural constituent of ribosome"/>
    <property type="evidence" value="ECO:0007669"/>
    <property type="project" value="InterPro"/>
</dbReference>
<dbReference type="InterPro" id="IPR002583">
    <property type="entry name" value="Ribosomal_bS20"/>
</dbReference>
<dbReference type="Pfam" id="PF08245">
    <property type="entry name" value="Mur_ligase_M"/>
    <property type="match status" value="1"/>
</dbReference>
<dbReference type="GO" id="GO:0003677">
    <property type="term" value="F:DNA binding"/>
    <property type="evidence" value="ECO:0007669"/>
    <property type="project" value="UniProtKB-KW"/>
</dbReference>
<evidence type="ECO:0000256" key="10">
    <source>
        <dbReference type="ARBA" id="ARBA00022884"/>
    </source>
</evidence>
<dbReference type="Proteomes" id="UP001195483">
    <property type="component" value="Unassembled WGS sequence"/>
</dbReference>
<evidence type="ECO:0000256" key="12">
    <source>
        <dbReference type="ARBA" id="ARBA00023125"/>
    </source>
</evidence>
<evidence type="ECO:0000256" key="5">
    <source>
        <dbReference type="ARBA" id="ARBA00022730"/>
    </source>
</evidence>
<evidence type="ECO:0000256" key="2">
    <source>
        <dbReference type="ARBA" id="ARBA00022490"/>
    </source>
</evidence>
<keyword evidence="12" id="KW-0238">DNA-binding</keyword>
<evidence type="ECO:0000256" key="9">
    <source>
        <dbReference type="ARBA" id="ARBA00022842"/>
    </source>
</evidence>
<dbReference type="GO" id="GO:0046872">
    <property type="term" value="F:metal ion binding"/>
    <property type="evidence" value="ECO:0007669"/>
    <property type="project" value="UniProtKB-KW"/>
</dbReference>
<reference evidence="17" key="1">
    <citation type="journal article" date="2021" name="Genome Biol. Evol.">
        <title>A High-Quality Reference Genome for a Parasitic Bivalve with Doubly Uniparental Inheritance (Bivalvia: Unionida).</title>
        <authorList>
            <person name="Smith C.H."/>
        </authorList>
    </citation>
    <scope>NUCLEOTIDE SEQUENCE</scope>
    <source>
        <strain evidence="17">CHS0354</strain>
    </source>
</reference>
<dbReference type="GO" id="GO:0006281">
    <property type="term" value="P:DNA repair"/>
    <property type="evidence" value="ECO:0007669"/>
    <property type="project" value="UniProtKB-KW"/>
</dbReference>
<dbReference type="SMART" id="SM00278">
    <property type="entry name" value="HhH1"/>
    <property type="match status" value="2"/>
</dbReference>
<dbReference type="GO" id="GO:0004326">
    <property type="term" value="F:tetrahydrofolylpolyglutamate synthase activity"/>
    <property type="evidence" value="ECO:0007669"/>
    <property type="project" value="InterPro"/>
</dbReference>
<dbReference type="GO" id="GO:1990904">
    <property type="term" value="C:ribonucleoprotein complex"/>
    <property type="evidence" value="ECO:0007669"/>
    <property type="project" value="UniProtKB-KW"/>
</dbReference>
<keyword evidence="6" id="KW-0547">Nucleotide-binding</keyword>
<evidence type="ECO:0000256" key="1">
    <source>
        <dbReference type="ARBA" id="ARBA00008276"/>
    </source>
</evidence>
<keyword evidence="14" id="KW-0687">Ribonucleoprotein</keyword>
<dbReference type="InterPro" id="IPR011114">
    <property type="entry name" value="RuvA_C"/>
</dbReference>
<dbReference type="InterPro" id="IPR013849">
    <property type="entry name" value="DNA_helicase_Holl-junc_RuvA_I"/>
</dbReference>
<dbReference type="NCBIfam" id="TIGR00029">
    <property type="entry name" value="S20"/>
    <property type="match status" value="1"/>
</dbReference>
<keyword evidence="8" id="KW-0067">ATP-binding</keyword>
<reference evidence="17" key="3">
    <citation type="submission" date="2023-05" db="EMBL/GenBank/DDBJ databases">
        <authorList>
            <person name="Smith C.H."/>
        </authorList>
    </citation>
    <scope>NUCLEOTIDE SEQUENCE</scope>
    <source>
        <strain evidence="17">CHS0354</strain>
        <tissue evidence="17">Mantle</tissue>
    </source>
</reference>
<dbReference type="SUPFAM" id="SSF50249">
    <property type="entry name" value="Nucleic acid-binding proteins"/>
    <property type="match status" value="1"/>
</dbReference>
<evidence type="ECO:0000256" key="14">
    <source>
        <dbReference type="ARBA" id="ARBA00023274"/>
    </source>
</evidence>
<reference evidence="17" key="2">
    <citation type="journal article" date="2021" name="Genome Biol. Evol.">
        <title>Developing a high-quality reference genome for a parasitic bivalve with doubly uniparental inheritance (Bivalvia: Unionida).</title>
        <authorList>
            <person name="Smith C.H."/>
        </authorList>
    </citation>
    <scope>NUCLEOTIDE SEQUENCE</scope>
    <source>
        <strain evidence="17">CHS0354</strain>
        <tissue evidence="17">Mantle</tissue>
    </source>
</reference>
<dbReference type="InterPro" id="IPR036510">
    <property type="entry name" value="Ribosomal_bS20_sf"/>
</dbReference>
<evidence type="ECO:0000313" key="18">
    <source>
        <dbReference type="Proteomes" id="UP001195483"/>
    </source>
</evidence>
<dbReference type="GO" id="GO:0019843">
    <property type="term" value="F:rRNA binding"/>
    <property type="evidence" value="ECO:0007669"/>
    <property type="project" value="UniProtKB-KW"/>
</dbReference>
<dbReference type="InterPro" id="IPR003583">
    <property type="entry name" value="Hlx-hairpin-Hlx_DNA-bd_motif"/>
</dbReference>
<proteinExistence type="inferred from homology"/>
<dbReference type="SUPFAM" id="SSF47781">
    <property type="entry name" value="RuvA domain 2-like"/>
    <property type="match status" value="1"/>
</dbReference>
<keyword evidence="2" id="KW-0963">Cytoplasm</keyword>
<dbReference type="PANTHER" id="PTHR11136">
    <property type="entry name" value="FOLYLPOLYGLUTAMATE SYNTHASE-RELATED"/>
    <property type="match status" value="1"/>
</dbReference>
<evidence type="ECO:0000256" key="7">
    <source>
        <dbReference type="ARBA" id="ARBA00022763"/>
    </source>
</evidence>
<accession>A0AAE0T761</accession>
<dbReference type="InterPro" id="IPR001645">
    <property type="entry name" value="Folylpolyglutamate_synth"/>
</dbReference>
<dbReference type="SUPFAM" id="SSF53623">
    <property type="entry name" value="MurD-like peptide ligases, catalytic domain"/>
    <property type="match status" value="1"/>
</dbReference>
<feature type="domain" description="Helix-hairpin-helix DNA-binding motif class 1" evidence="16">
    <location>
        <begin position="137"/>
        <end position="156"/>
    </location>
</feature>
<dbReference type="GO" id="GO:0006310">
    <property type="term" value="P:DNA recombination"/>
    <property type="evidence" value="ECO:0007669"/>
    <property type="project" value="InterPro"/>
</dbReference>
<dbReference type="PANTHER" id="PTHR11136:SF0">
    <property type="entry name" value="DIHYDROFOLATE SYNTHETASE-RELATED"/>
    <property type="match status" value="1"/>
</dbReference>
<dbReference type="Pfam" id="PF02875">
    <property type="entry name" value="Mur_ligase_C"/>
    <property type="match status" value="1"/>
</dbReference>
<dbReference type="Gene3D" id="1.10.150.20">
    <property type="entry name" value="5' to 3' exonuclease, C-terminal subdomain"/>
    <property type="match status" value="1"/>
</dbReference>
<dbReference type="InterPro" id="IPR018109">
    <property type="entry name" value="Folylpolyglutamate_synth_CS"/>
</dbReference>
<dbReference type="InterPro" id="IPR036615">
    <property type="entry name" value="Mur_ligase_C_dom_sf"/>
</dbReference>
<evidence type="ECO:0000256" key="6">
    <source>
        <dbReference type="ARBA" id="ARBA00022741"/>
    </source>
</evidence>
<dbReference type="SUPFAM" id="SSF46992">
    <property type="entry name" value="Ribosomal protein S20"/>
    <property type="match status" value="1"/>
</dbReference>
<dbReference type="Gene3D" id="3.40.1190.10">
    <property type="entry name" value="Mur-like, catalytic domain"/>
    <property type="match status" value="1"/>
</dbReference>
<dbReference type="Pfam" id="PF01330">
    <property type="entry name" value="RuvA_N"/>
    <property type="match status" value="1"/>
</dbReference>
<organism evidence="17 18">
    <name type="scientific">Potamilus streckersoni</name>
    <dbReference type="NCBI Taxonomy" id="2493646"/>
    <lineage>
        <taxon>Eukaryota</taxon>
        <taxon>Metazoa</taxon>
        <taxon>Spiralia</taxon>
        <taxon>Lophotrochozoa</taxon>
        <taxon>Mollusca</taxon>
        <taxon>Bivalvia</taxon>
        <taxon>Autobranchia</taxon>
        <taxon>Heteroconchia</taxon>
        <taxon>Palaeoheterodonta</taxon>
        <taxon>Unionida</taxon>
        <taxon>Unionoidea</taxon>
        <taxon>Unionidae</taxon>
        <taxon>Ambleminae</taxon>
        <taxon>Lampsilini</taxon>
        <taxon>Potamilus</taxon>
    </lineage>
</organism>
<dbReference type="GO" id="GO:0006412">
    <property type="term" value="P:translation"/>
    <property type="evidence" value="ECO:0007669"/>
    <property type="project" value="InterPro"/>
</dbReference>
<dbReference type="Pfam" id="PF14520">
    <property type="entry name" value="HHH_5"/>
    <property type="match status" value="1"/>
</dbReference>
<dbReference type="HAMAP" id="MF_00031">
    <property type="entry name" value="DNA_HJ_migration_RuvA"/>
    <property type="match status" value="1"/>
</dbReference>
<comment type="similarity">
    <text evidence="1">Belongs to the folylpolyglutamate synthase family.</text>
</comment>
<keyword evidence="13" id="KW-0234">DNA repair</keyword>
<keyword evidence="11" id="KW-0689">Ribosomal protein</keyword>
<comment type="caution">
    <text evidence="17">The sequence shown here is derived from an EMBL/GenBank/DDBJ whole genome shotgun (WGS) entry which is preliminary data.</text>
</comment>
<dbReference type="Gene3D" id="1.20.58.110">
    <property type="entry name" value="Ribosomal protein S20"/>
    <property type="match status" value="1"/>
</dbReference>
<dbReference type="GO" id="GO:0009378">
    <property type="term" value="F:four-way junction helicase activity"/>
    <property type="evidence" value="ECO:0007669"/>
    <property type="project" value="InterPro"/>
</dbReference>
<evidence type="ECO:0000256" key="11">
    <source>
        <dbReference type="ARBA" id="ARBA00022980"/>
    </source>
</evidence>
<sequence>MPQNKSAEKRVRQSESRNERNREQKKEMKILIKGLKRLVDEKSGKEQIELALRKSVQKLDRLSIMIEFLVGKLVEKSPTSVVLDVGGVGFRMFVSAQTSLQLDALGQQVKMLTVMRMREDGVSLFGFLVDDERQIFRSLLSVTGIGPKLAMIILSGITPSEFSDLVTEGSIARLTAFPGIGKRTAERIVVELKDKLPLVSGLRGSQGQAAEGVATDESLSNAKQHARKDAFSALVALGYSNVSSEKAVRLAWQEQGDADAQLLEGGLKVGLYSSPHIIDFRERIRINGQVISEERVTKFIDDYVSLFNRFGASFFEMVTLLAFCYFAEENVDVAVIEVGLGGRLDATNVLHSKKAMITAIDFDHTEFLGDTLGKIAQEKCGIITPKSKVITTEQPLEVCDVMLKATHVKRAKLIFAPMITNYQELVFSFGKMKCTLETPDYTFIGIESPLWCEYQLQNIAMAVLQAQTFGCSTLSIKRGIKNVIQNTGFRGRMELLRNNFLIDVSHNFAGVTASVATLQKYRSQFNRVVGIFNAMADKDVELMLREVSSFCDELWLVPLNSERATSIDKLEELADSNMIKHYVFQNVEDAIKRTNLGLGANDLVWVTGSFVLVGEALQVLEGHNTLQPNEILNTDATNIESQNSQIQ</sequence>
<dbReference type="InterPro" id="IPR013221">
    <property type="entry name" value="Mur_ligase_cen"/>
</dbReference>
<evidence type="ECO:0000259" key="16">
    <source>
        <dbReference type="SMART" id="SM00278"/>
    </source>
</evidence>
<dbReference type="InterPro" id="IPR004101">
    <property type="entry name" value="Mur_ligase_C"/>
</dbReference>
<evidence type="ECO:0000256" key="3">
    <source>
        <dbReference type="ARBA" id="ARBA00022598"/>
    </source>
</evidence>
<dbReference type="Pfam" id="PF01649">
    <property type="entry name" value="Ribosomal_S20p"/>
    <property type="match status" value="1"/>
</dbReference>
<dbReference type="NCBIfam" id="TIGR00084">
    <property type="entry name" value="ruvA"/>
    <property type="match status" value="1"/>
</dbReference>
<dbReference type="InterPro" id="IPR012340">
    <property type="entry name" value="NA-bd_OB-fold"/>
</dbReference>
<keyword evidence="10" id="KW-0694">RNA-binding</keyword>
<gene>
    <name evidence="17" type="ORF">CHS0354_000698</name>
</gene>
<evidence type="ECO:0000256" key="13">
    <source>
        <dbReference type="ARBA" id="ARBA00023204"/>
    </source>
</evidence>
<dbReference type="GO" id="GO:0005840">
    <property type="term" value="C:ribosome"/>
    <property type="evidence" value="ECO:0007669"/>
    <property type="project" value="UniProtKB-KW"/>
</dbReference>
<keyword evidence="3" id="KW-0436">Ligase</keyword>
<keyword evidence="4" id="KW-0479">Metal-binding</keyword>
<feature type="domain" description="Helix-hairpin-helix DNA-binding motif class 1" evidence="16">
    <location>
        <begin position="172"/>
        <end position="191"/>
    </location>
</feature>
<dbReference type="GO" id="GO:0005524">
    <property type="term" value="F:ATP binding"/>
    <property type="evidence" value="ECO:0007669"/>
    <property type="project" value="UniProtKB-KW"/>
</dbReference>
<dbReference type="NCBIfam" id="TIGR01499">
    <property type="entry name" value="folC"/>
    <property type="match status" value="1"/>
</dbReference>
<dbReference type="GO" id="GO:0008841">
    <property type="term" value="F:dihydrofolate synthase activity"/>
    <property type="evidence" value="ECO:0007669"/>
    <property type="project" value="TreeGrafter"/>
</dbReference>
<dbReference type="Gene3D" id="3.90.190.20">
    <property type="entry name" value="Mur ligase, C-terminal domain"/>
    <property type="match status" value="1"/>
</dbReference>
<protein>
    <recommendedName>
        <fullName evidence="16">Helix-hairpin-helix DNA-binding motif class 1 domain-containing protein</fullName>
    </recommendedName>
</protein>
<feature type="region of interest" description="Disordered" evidence="15">
    <location>
        <begin position="1"/>
        <end position="26"/>
    </location>
</feature>
<evidence type="ECO:0000256" key="15">
    <source>
        <dbReference type="SAM" id="MobiDB-lite"/>
    </source>
</evidence>
<dbReference type="InterPro" id="IPR010994">
    <property type="entry name" value="RuvA_2-like"/>
</dbReference>
<evidence type="ECO:0000256" key="8">
    <source>
        <dbReference type="ARBA" id="ARBA00022840"/>
    </source>
</evidence>
<dbReference type="PROSITE" id="PS01012">
    <property type="entry name" value="FOLYLPOLYGLU_SYNT_2"/>
    <property type="match status" value="1"/>
</dbReference>
<dbReference type="Gene3D" id="1.10.8.10">
    <property type="entry name" value="DNA helicase RuvA subunit, C-terminal domain"/>
    <property type="match status" value="1"/>
</dbReference>
<keyword evidence="5" id="KW-0699">rRNA-binding</keyword>
<evidence type="ECO:0000256" key="4">
    <source>
        <dbReference type="ARBA" id="ARBA00022723"/>
    </source>
</evidence>
<dbReference type="GO" id="GO:0009379">
    <property type="term" value="C:Holliday junction helicase complex"/>
    <property type="evidence" value="ECO:0007669"/>
    <property type="project" value="InterPro"/>
</dbReference>
<dbReference type="Gene3D" id="2.40.50.140">
    <property type="entry name" value="Nucleic acid-binding proteins"/>
    <property type="match status" value="1"/>
</dbReference>